<dbReference type="InterPro" id="IPR017452">
    <property type="entry name" value="GPCR_Rhodpsn_7TM"/>
</dbReference>
<dbReference type="InterPro" id="IPR050516">
    <property type="entry name" value="Olfactory_GPCR"/>
</dbReference>
<evidence type="ECO:0000256" key="5">
    <source>
        <dbReference type="ARBA" id="ARBA00022725"/>
    </source>
</evidence>
<evidence type="ECO:0000256" key="4">
    <source>
        <dbReference type="ARBA" id="ARBA00022692"/>
    </source>
</evidence>
<feature type="transmembrane region" description="Helical" evidence="12">
    <location>
        <begin position="60"/>
        <end position="82"/>
    </location>
</feature>
<dbReference type="InterPro" id="IPR000276">
    <property type="entry name" value="GPCR_Rhodpsn"/>
</dbReference>
<reference evidence="14" key="1">
    <citation type="thesis" date="2020" institute="ProQuest LLC" country="789 East Eisenhower Parkway, Ann Arbor, MI, USA">
        <title>Comparative Genomics and Chromosome Evolution.</title>
        <authorList>
            <person name="Mudd A.B."/>
        </authorList>
    </citation>
    <scope>NUCLEOTIDE SEQUENCE</scope>
    <source>
        <strain evidence="14">237g6f4</strain>
        <tissue evidence="14">Blood</tissue>
    </source>
</reference>
<keyword evidence="9 11" id="KW-0675">Receptor</keyword>
<keyword evidence="6 12" id="KW-1133">Transmembrane helix</keyword>
<keyword evidence="7 11" id="KW-0297">G-protein coupled receptor</keyword>
<dbReference type="PRINTS" id="PR00237">
    <property type="entry name" value="GPCRRHODOPSN"/>
</dbReference>
<evidence type="ECO:0000256" key="10">
    <source>
        <dbReference type="ARBA" id="ARBA00023224"/>
    </source>
</evidence>
<keyword evidence="4 11" id="KW-0812">Transmembrane</keyword>
<dbReference type="FunFam" id="1.20.1070.10:FF:000001">
    <property type="entry name" value="Olfactory receptor"/>
    <property type="match status" value="1"/>
</dbReference>
<accession>A0AAV6ZDH5</accession>
<evidence type="ECO:0000256" key="12">
    <source>
        <dbReference type="RuleBase" id="RU363047"/>
    </source>
</evidence>
<evidence type="ECO:0000256" key="1">
    <source>
        <dbReference type="ARBA" id="ARBA00004651"/>
    </source>
</evidence>
<keyword evidence="3 12" id="KW-0716">Sensory transduction</keyword>
<feature type="transmembrane region" description="Helical" evidence="12">
    <location>
        <begin position="237"/>
        <end position="260"/>
    </location>
</feature>
<dbReference type="Gene3D" id="1.20.1070.10">
    <property type="entry name" value="Rhodopsin 7-helix transmembrane proteins"/>
    <property type="match status" value="1"/>
</dbReference>
<dbReference type="GO" id="GO:0005886">
    <property type="term" value="C:plasma membrane"/>
    <property type="evidence" value="ECO:0007669"/>
    <property type="project" value="UniProtKB-SubCell"/>
</dbReference>
<evidence type="ECO:0000259" key="13">
    <source>
        <dbReference type="PROSITE" id="PS50262"/>
    </source>
</evidence>
<dbReference type="PROSITE" id="PS00237">
    <property type="entry name" value="G_PROTEIN_RECEP_F1_1"/>
    <property type="match status" value="1"/>
</dbReference>
<dbReference type="PANTHER" id="PTHR26452">
    <property type="entry name" value="OLFACTORY RECEPTOR"/>
    <property type="match status" value="1"/>
</dbReference>
<evidence type="ECO:0000256" key="7">
    <source>
        <dbReference type="ARBA" id="ARBA00023040"/>
    </source>
</evidence>
<name>A0AAV6ZDH5_ENGPU</name>
<keyword evidence="8 12" id="KW-0472">Membrane</keyword>
<evidence type="ECO:0000256" key="3">
    <source>
        <dbReference type="ARBA" id="ARBA00022606"/>
    </source>
</evidence>
<dbReference type="PRINTS" id="PR00245">
    <property type="entry name" value="OLFACTORYR"/>
</dbReference>
<evidence type="ECO:0000313" key="14">
    <source>
        <dbReference type="EMBL" id="KAG8547246.1"/>
    </source>
</evidence>
<dbReference type="CDD" id="cd13954">
    <property type="entry name" value="7tmA_OR"/>
    <property type="match status" value="1"/>
</dbReference>
<feature type="transmembrane region" description="Helical" evidence="12">
    <location>
        <begin position="102"/>
        <end position="120"/>
    </location>
</feature>
<dbReference type="EMBL" id="WNYA01000789">
    <property type="protein sequence ID" value="KAG8547246.1"/>
    <property type="molecule type" value="Genomic_DNA"/>
</dbReference>
<evidence type="ECO:0000256" key="6">
    <source>
        <dbReference type="ARBA" id="ARBA00022989"/>
    </source>
</evidence>
<dbReference type="InterPro" id="IPR000725">
    <property type="entry name" value="Olfact_rcpt"/>
</dbReference>
<feature type="transmembrane region" description="Helical" evidence="12">
    <location>
        <begin position="272"/>
        <end position="290"/>
    </location>
</feature>
<dbReference type="GO" id="GO:0004984">
    <property type="term" value="F:olfactory receptor activity"/>
    <property type="evidence" value="ECO:0007669"/>
    <property type="project" value="InterPro"/>
</dbReference>
<dbReference type="Pfam" id="PF13853">
    <property type="entry name" value="7tm_4"/>
    <property type="match status" value="1"/>
</dbReference>
<evidence type="ECO:0000256" key="8">
    <source>
        <dbReference type="ARBA" id="ARBA00023136"/>
    </source>
</evidence>
<dbReference type="Proteomes" id="UP000824782">
    <property type="component" value="Unassembled WGS sequence"/>
</dbReference>
<evidence type="ECO:0000256" key="2">
    <source>
        <dbReference type="ARBA" id="ARBA00022475"/>
    </source>
</evidence>
<protein>
    <recommendedName>
        <fullName evidence="12">Olfactory receptor</fullName>
    </recommendedName>
</protein>
<comment type="caution">
    <text evidence="14">The sequence shown here is derived from an EMBL/GenBank/DDBJ whole genome shotgun (WGS) entry which is preliminary data.</text>
</comment>
<dbReference type="SUPFAM" id="SSF81321">
    <property type="entry name" value="Family A G protein-coupled receptor-like"/>
    <property type="match status" value="1"/>
</dbReference>
<comment type="similarity">
    <text evidence="11">Belongs to the G-protein coupled receptor 1 family.</text>
</comment>
<keyword evidence="10 11" id="KW-0807">Transducer</keyword>
<dbReference type="GO" id="GO:0004930">
    <property type="term" value="F:G protein-coupled receptor activity"/>
    <property type="evidence" value="ECO:0007669"/>
    <property type="project" value="UniProtKB-KW"/>
</dbReference>
<dbReference type="AlphaFoldDB" id="A0AAV6ZDH5"/>
<keyword evidence="5 12" id="KW-0552">Olfaction</keyword>
<evidence type="ECO:0000256" key="11">
    <source>
        <dbReference type="RuleBase" id="RU000688"/>
    </source>
</evidence>
<sequence>MGQFNQTSPDSFILLGLSNVRSVQFICFFIFLLIYLTTVLGNLLLIFVVTMTPTLHTPMYFFLSNLSVIDISFSCTIVPKILVNTLSTQKSISFSECAMQMYIHLVLGATESILLAVMAYDRFVAICRPLHYKIIMNYKLCICLVAISWSVGFINSLILVLPTLSLPFCGSNHINHFFCEIPPLLHISCTDTRLNEALLYASAGTIVMCLFFFILISYPHIMATILKIHTLTESYKVFSTCASHITVVTLYYGTIMFIYLRPYSTYYQDTDKIVSLLYTAVTPMLNPFIYSMRNKDFKGSINNINKQIPLHWLIT</sequence>
<feature type="transmembrane region" description="Helical" evidence="12">
    <location>
        <begin position="197"/>
        <end position="216"/>
    </location>
</feature>
<gene>
    <name evidence="14" type="ORF">GDO81_028781</name>
</gene>
<comment type="subcellular location">
    <subcellularLocation>
        <location evidence="1 12">Cell membrane</location>
        <topology evidence="1 12">Multi-pass membrane protein</topology>
    </subcellularLocation>
</comment>
<proteinExistence type="inferred from homology"/>
<feature type="transmembrane region" description="Helical" evidence="12">
    <location>
        <begin position="23"/>
        <end position="48"/>
    </location>
</feature>
<feature type="domain" description="G-protein coupled receptors family 1 profile" evidence="13">
    <location>
        <begin position="41"/>
        <end position="290"/>
    </location>
</feature>
<feature type="transmembrane region" description="Helical" evidence="12">
    <location>
        <begin position="140"/>
        <end position="161"/>
    </location>
</feature>
<evidence type="ECO:0000256" key="9">
    <source>
        <dbReference type="ARBA" id="ARBA00023170"/>
    </source>
</evidence>
<organism evidence="14 15">
    <name type="scientific">Engystomops pustulosus</name>
    <name type="common">Tungara frog</name>
    <name type="synonym">Physalaemus pustulosus</name>
    <dbReference type="NCBI Taxonomy" id="76066"/>
    <lineage>
        <taxon>Eukaryota</taxon>
        <taxon>Metazoa</taxon>
        <taxon>Chordata</taxon>
        <taxon>Craniata</taxon>
        <taxon>Vertebrata</taxon>
        <taxon>Euteleostomi</taxon>
        <taxon>Amphibia</taxon>
        <taxon>Batrachia</taxon>
        <taxon>Anura</taxon>
        <taxon>Neobatrachia</taxon>
        <taxon>Hyloidea</taxon>
        <taxon>Leptodactylidae</taxon>
        <taxon>Leiuperinae</taxon>
        <taxon>Engystomops</taxon>
    </lineage>
</organism>
<keyword evidence="15" id="KW-1185">Reference proteome</keyword>
<keyword evidence="2 12" id="KW-1003">Cell membrane</keyword>
<dbReference type="PROSITE" id="PS50262">
    <property type="entry name" value="G_PROTEIN_RECEP_F1_2"/>
    <property type="match status" value="1"/>
</dbReference>
<evidence type="ECO:0000313" key="15">
    <source>
        <dbReference type="Proteomes" id="UP000824782"/>
    </source>
</evidence>